<dbReference type="Proteomes" id="UP000607653">
    <property type="component" value="Unassembled WGS sequence"/>
</dbReference>
<sequence length="27" mass="3200">MNFKVQTIDVSINGLSHQPNELRESWR</sequence>
<dbReference type="EMBL" id="DUZY01000007">
    <property type="protein sequence ID" value="DAD44622.1"/>
    <property type="molecule type" value="Genomic_DNA"/>
</dbReference>
<comment type="caution">
    <text evidence="1">The sequence shown here is derived from an EMBL/GenBank/DDBJ whole genome shotgun (WGS) entry which is preliminary data.</text>
</comment>
<name>A0A822ZHK3_NELNU</name>
<accession>A0A822ZHK3</accession>
<evidence type="ECO:0000313" key="1">
    <source>
        <dbReference type="EMBL" id="DAD44622.1"/>
    </source>
</evidence>
<keyword evidence="2" id="KW-1185">Reference proteome</keyword>
<dbReference type="AlphaFoldDB" id="A0A822ZHK3"/>
<gene>
    <name evidence="1" type="ORF">HUJ06_002852</name>
</gene>
<protein>
    <submittedName>
        <fullName evidence="1">Uncharacterized protein</fullName>
    </submittedName>
</protein>
<organism evidence="1 2">
    <name type="scientific">Nelumbo nucifera</name>
    <name type="common">Sacred lotus</name>
    <dbReference type="NCBI Taxonomy" id="4432"/>
    <lineage>
        <taxon>Eukaryota</taxon>
        <taxon>Viridiplantae</taxon>
        <taxon>Streptophyta</taxon>
        <taxon>Embryophyta</taxon>
        <taxon>Tracheophyta</taxon>
        <taxon>Spermatophyta</taxon>
        <taxon>Magnoliopsida</taxon>
        <taxon>Proteales</taxon>
        <taxon>Nelumbonaceae</taxon>
        <taxon>Nelumbo</taxon>
    </lineage>
</organism>
<proteinExistence type="predicted"/>
<reference evidence="1 2" key="1">
    <citation type="journal article" date="2020" name="Mol. Biol. Evol.">
        <title>Distinct Expression and Methylation Patterns for Genes with Different Fates following a Single Whole-Genome Duplication in Flowering Plants.</title>
        <authorList>
            <person name="Shi T."/>
            <person name="Rahmani R.S."/>
            <person name="Gugger P.F."/>
            <person name="Wang M."/>
            <person name="Li H."/>
            <person name="Zhang Y."/>
            <person name="Li Z."/>
            <person name="Wang Q."/>
            <person name="Van de Peer Y."/>
            <person name="Marchal K."/>
            <person name="Chen J."/>
        </authorList>
    </citation>
    <scope>NUCLEOTIDE SEQUENCE [LARGE SCALE GENOMIC DNA]</scope>
    <source>
        <tissue evidence="1">Leaf</tissue>
    </source>
</reference>
<evidence type="ECO:0000313" key="2">
    <source>
        <dbReference type="Proteomes" id="UP000607653"/>
    </source>
</evidence>